<feature type="compositionally biased region" description="Basic and acidic residues" evidence="5">
    <location>
        <begin position="358"/>
        <end position="370"/>
    </location>
</feature>
<dbReference type="SUPFAM" id="SSF52799">
    <property type="entry name" value="(Phosphotyrosine protein) phosphatases II"/>
    <property type="match status" value="1"/>
</dbReference>
<comment type="similarity">
    <text evidence="1">Belongs to the protein-tyrosine phosphatase family. Non-receptor class dual specificity subfamily.</text>
</comment>
<dbReference type="CDD" id="cd14498">
    <property type="entry name" value="DSP"/>
    <property type="match status" value="1"/>
</dbReference>
<dbReference type="Pfam" id="PF00782">
    <property type="entry name" value="DSPc"/>
    <property type="match status" value="1"/>
</dbReference>
<evidence type="ECO:0000256" key="2">
    <source>
        <dbReference type="ARBA" id="ARBA00013064"/>
    </source>
</evidence>
<protein>
    <recommendedName>
        <fullName evidence="2">protein-tyrosine-phosphatase</fullName>
        <ecNumber evidence="2">3.1.3.48</ecNumber>
    </recommendedName>
</protein>
<feature type="compositionally biased region" description="Low complexity" evidence="5">
    <location>
        <begin position="25"/>
        <end position="43"/>
    </location>
</feature>
<comment type="caution">
    <text evidence="7">The sequence shown here is derived from an EMBL/GenBank/DDBJ whole genome shotgun (WGS) entry which is preliminary data.</text>
</comment>
<dbReference type="InterPro" id="IPR016130">
    <property type="entry name" value="Tyr_Pase_AS"/>
</dbReference>
<organism evidence="7 8">
    <name type="scientific">Neurospora intermedia</name>
    <dbReference type="NCBI Taxonomy" id="5142"/>
    <lineage>
        <taxon>Eukaryota</taxon>
        <taxon>Fungi</taxon>
        <taxon>Dikarya</taxon>
        <taxon>Ascomycota</taxon>
        <taxon>Pezizomycotina</taxon>
        <taxon>Sordariomycetes</taxon>
        <taxon>Sordariomycetidae</taxon>
        <taxon>Sordariales</taxon>
        <taxon>Sordariaceae</taxon>
        <taxon>Neurospora</taxon>
    </lineage>
</organism>
<dbReference type="EMBL" id="JAVLET010000009">
    <property type="protein sequence ID" value="KAL0467476.1"/>
    <property type="molecule type" value="Genomic_DNA"/>
</dbReference>
<keyword evidence="4" id="KW-0904">Protein phosphatase</keyword>
<evidence type="ECO:0000313" key="7">
    <source>
        <dbReference type="EMBL" id="KAL0467476.1"/>
    </source>
</evidence>
<keyword evidence="3" id="KW-0378">Hydrolase</keyword>
<dbReference type="PROSITE" id="PS50056">
    <property type="entry name" value="TYR_PHOSPHATASE_2"/>
    <property type="match status" value="1"/>
</dbReference>
<gene>
    <name evidence="7" type="ORF">QR685DRAFT_448675</name>
</gene>
<keyword evidence="8" id="KW-1185">Reference proteome</keyword>
<dbReference type="EC" id="3.1.3.48" evidence="2"/>
<feature type="region of interest" description="Disordered" evidence="5">
    <location>
        <begin position="222"/>
        <end position="245"/>
    </location>
</feature>
<dbReference type="InterPro" id="IPR029021">
    <property type="entry name" value="Prot-tyrosine_phosphatase-like"/>
</dbReference>
<evidence type="ECO:0000256" key="5">
    <source>
        <dbReference type="SAM" id="MobiDB-lite"/>
    </source>
</evidence>
<dbReference type="PROSITE" id="PS00383">
    <property type="entry name" value="TYR_PHOSPHATASE_1"/>
    <property type="match status" value="1"/>
</dbReference>
<dbReference type="PANTHER" id="PTHR45848">
    <property type="entry name" value="DUAL SPECIFICITY PROTEIN PHOSPHATASE 12 FAMILY MEMBER"/>
    <property type="match status" value="1"/>
</dbReference>
<dbReference type="Proteomes" id="UP001451303">
    <property type="component" value="Unassembled WGS sequence"/>
</dbReference>
<dbReference type="PANTHER" id="PTHR45848:SF4">
    <property type="entry name" value="DUAL SPECIFICITY PROTEIN PHOSPHATASE 12"/>
    <property type="match status" value="1"/>
</dbReference>
<sequence>MAPPPPPMGHGSSSKNQFRSRRRSSTSSTRSEHFAAAATSAFAVPTISVPTPTYSSHHRSMSSSSTAQHLSLPPFRHRRSSSSASQDGYRSPSPGSSRTSAFVPPPGVSISQITPNVFIGNNASSTSIQTLMHYGITSMVSLLSTAEQQLNEEAWNSPALEMLVPKQNRLFVRCEDSPEEDLMGKLAMICKFVEDQIEEGHPEQRHRKKSVEEMLKSVLPASEVPKGFHTGPADQEQQQKPKQRVRSLIPDEEGNVEGPTPPQNTNPKDTAVFFETGGKVLIHCNQGVSRSGAACVAYIMKQQPNLSARKAVRFVQVRRKEVEPSATFLRQLGVWGEECKFDVWEEDVTISGGGVDGKGTHERSGHENKKDKKVPKAPYKKWLDEREEMRRQVKEMGGLFLPQGGGGIQV</sequence>
<feature type="domain" description="Tyrosine specific protein phosphatases" evidence="6">
    <location>
        <begin position="275"/>
        <end position="319"/>
    </location>
</feature>
<dbReference type="InterPro" id="IPR020422">
    <property type="entry name" value="TYR_PHOSPHATASE_DUAL_dom"/>
</dbReference>
<feature type="region of interest" description="Disordered" evidence="5">
    <location>
        <begin position="1"/>
        <end position="106"/>
    </location>
</feature>
<evidence type="ECO:0000256" key="4">
    <source>
        <dbReference type="ARBA" id="ARBA00022912"/>
    </source>
</evidence>
<proteinExistence type="inferred from homology"/>
<feature type="compositionally biased region" description="Polar residues" evidence="5">
    <location>
        <begin position="81"/>
        <end position="100"/>
    </location>
</feature>
<evidence type="ECO:0000256" key="3">
    <source>
        <dbReference type="ARBA" id="ARBA00022801"/>
    </source>
</evidence>
<dbReference type="InterPro" id="IPR000387">
    <property type="entry name" value="Tyr_Pase_dom"/>
</dbReference>
<evidence type="ECO:0000256" key="1">
    <source>
        <dbReference type="ARBA" id="ARBA00008601"/>
    </source>
</evidence>
<feature type="region of interest" description="Disordered" evidence="5">
    <location>
        <begin position="352"/>
        <end position="379"/>
    </location>
</feature>
<dbReference type="Gene3D" id="3.90.190.10">
    <property type="entry name" value="Protein tyrosine phosphatase superfamily"/>
    <property type="match status" value="1"/>
</dbReference>
<name>A0ABR3D454_NEUIN</name>
<accession>A0ABR3D454</accession>
<reference evidence="7 8" key="1">
    <citation type="submission" date="2023-09" db="EMBL/GenBank/DDBJ databases">
        <title>Multi-omics analysis of a traditional fermented food reveals byproduct-associated fungal strains for waste-to-food upcycling.</title>
        <authorList>
            <consortium name="Lawrence Berkeley National Laboratory"/>
            <person name="Rekdal V.M."/>
            <person name="Villalobos-Escobedo J.M."/>
            <person name="Rodriguez-Valeron N."/>
            <person name="Garcia M.O."/>
            <person name="Vasquez D.P."/>
            <person name="Damayanti I."/>
            <person name="Sorensen P.M."/>
            <person name="Baidoo E.E."/>
            <person name="De Carvalho A.C."/>
            <person name="Riley R."/>
            <person name="Lipzen A."/>
            <person name="He G."/>
            <person name="Yan M."/>
            <person name="Haridas S."/>
            <person name="Daum C."/>
            <person name="Yoshinaga Y."/>
            <person name="Ng V."/>
            <person name="Grigoriev I.V."/>
            <person name="Munk R."/>
            <person name="Nuraida L."/>
            <person name="Wijaya C.H."/>
            <person name="Morales P.-C."/>
            <person name="Keasling J.D."/>
        </authorList>
    </citation>
    <scope>NUCLEOTIDE SEQUENCE [LARGE SCALE GENOMIC DNA]</scope>
    <source>
        <strain evidence="7 8">FGSC 2613</strain>
    </source>
</reference>
<dbReference type="SMART" id="SM00195">
    <property type="entry name" value="DSPc"/>
    <property type="match status" value="1"/>
</dbReference>
<evidence type="ECO:0000259" key="6">
    <source>
        <dbReference type="PROSITE" id="PS50056"/>
    </source>
</evidence>
<evidence type="ECO:0000313" key="8">
    <source>
        <dbReference type="Proteomes" id="UP001451303"/>
    </source>
</evidence>
<dbReference type="InterPro" id="IPR000340">
    <property type="entry name" value="Dual-sp_phosphatase_cat-dom"/>
</dbReference>